<protein>
    <recommendedName>
        <fullName evidence="7">PRP1 splicing factor N-terminal domain-containing protein</fullName>
    </recommendedName>
</protein>
<comment type="subcellular location">
    <subcellularLocation>
        <location evidence="1">Nucleus</location>
    </subcellularLocation>
</comment>
<dbReference type="EMBL" id="JASFZW010000008">
    <property type="protein sequence ID" value="KAK2076843.1"/>
    <property type="molecule type" value="Genomic_DNA"/>
</dbReference>
<evidence type="ECO:0000313" key="8">
    <source>
        <dbReference type="EMBL" id="KAK2076843.1"/>
    </source>
</evidence>
<accession>A0AAD9IFT6</accession>
<dbReference type="PANTHER" id="PTHR11246:SF1">
    <property type="entry name" value="PRE-MRNA-PROCESSING FACTOR 6"/>
    <property type="match status" value="1"/>
</dbReference>
<keyword evidence="5" id="KW-0539">Nucleus</keyword>
<dbReference type="GO" id="GO:2000636">
    <property type="term" value="P:positive regulation of primary miRNA processing"/>
    <property type="evidence" value="ECO:0007669"/>
    <property type="project" value="TreeGrafter"/>
</dbReference>
<feature type="region of interest" description="Disordered" evidence="6">
    <location>
        <begin position="742"/>
        <end position="765"/>
    </location>
</feature>
<feature type="region of interest" description="Disordered" evidence="6">
    <location>
        <begin position="1"/>
        <end position="71"/>
    </location>
</feature>
<dbReference type="PANTHER" id="PTHR11246">
    <property type="entry name" value="PRE-MRNA SPLICING FACTOR"/>
    <property type="match status" value="1"/>
</dbReference>
<dbReference type="Proteomes" id="UP001255856">
    <property type="component" value="Unassembled WGS sequence"/>
</dbReference>
<proteinExistence type="predicted"/>
<feature type="domain" description="PRP1 splicing factor N-terminal" evidence="7">
    <location>
        <begin position="24"/>
        <end position="158"/>
    </location>
</feature>
<dbReference type="GO" id="GO:0080188">
    <property type="term" value="P:gene silencing by siRNA-directed DNA methylation"/>
    <property type="evidence" value="ECO:0007669"/>
    <property type="project" value="TreeGrafter"/>
</dbReference>
<organism evidence="8 9">
    <name type="scientific">Prototheca wickerhamii</name>
    <dbReference type="NCBI Taxonomy" id="3111"/>
    <lineage>
        <taxon>Eukaryota</taxon>
        <taxon>Viridiplantae</taxon>
        <taxon>Chlorophyta</taxon>
        <taxon>core chlorophytes</taxon>
        <taxon>Trebouxiophyceae</taxon>
        <taxon>Chlorellales</taxon>
        <taxon>Chlorellaceae</taxon>
        <taxon>Prototheca</taxon>
    </lineage>
</organism>
<dbReference type="SMART" id="SM00386">
    <property type="entry name" value="HAT"/>
    <property type="match status" value="11"/>
</dbReference>
<feature type="compositionally biased region" description="Basic residues" evidence="6">
    <location>
        <begin position="750"/>
        <end position="765"/>
    </location>
</feature>
<dbReference type="GO" id="GO:0000244">
    <property type="term" value="P:spliceosomal tri-snRNP complex assembly"/>
    <property type="evidence" value="ECO:0007669"/>
    <property type="project" value="TreeGrafter"/>
</dbReference>
<keyword evidence="9" id="KW-1185">Reference proteome</keyword>
<dbReference type="InterPro" id="IPR045075">
    <property type="entry name" value="Syf1-like"/>
</dbReference>
<evidence type="ECO:0000259" key="7">
    <source>
        <dbReference type="Pfam" id="PF06424"/>
    </source>
</evidence>
<evidence type="ECO:0000256" key="3">
    <source>
        <dbReference type="ARBA" id="ARBA00022737"/>
    </source>
</evidence>
<comment type="caution">
    <text evidence="8">The sequence shown here is derived from an EMBL/GenBank/DDBJ whole genome shotgun (WGS) entry which is preliminary data.</text>
</comment>
<evidence type="ECO:0000256" key="1">
    <source>
        <dbReference type="ARBA" id="ARBA00004123"/>
    </source>
</evidence>
<dbReference type="Gene3D" id="1.25.40.10">
    <property type="entry name" value="Tetratricopeptide repeat domain"/>
    <property type="match status" value="4"/>
</dbReference>
<dbReference type="InterPro" id="IPR011990">
    <property type="entry name" value="TPR-like_helical_dom_sf"/>
</dbReference>
<keyword evidence="2" id="KW-0507">mRNA processing</keyword>
<dbReference type="InterPro" id="IPR010491">
    <property type="entry name" value="PRP1_N"/>
</dbReference>
<dbReference type="Pfam" id="PF06424">
    <property type="entry name" value="PRP1_N"/>
    <property type="match status" value="1"/>
</dbReference>
<evidence type="ECO:0000313" key="9">
    <source>
        <dbReference type="Proteomes" id="UP001255856"/>
    </source>
</evidence>
<keyword evidence="3" id="KW-0677">Repeat</keyword>
<evidence type="ECO:0000256" key="6">
    <source>
        <dbReference type="SAM" id="MobiDB-lite"/>
    </source>
</evidence>
<dbReference type="InterPro" id="IPR003107">
    <property type="entry name" value="HAT"/>
</dbReference>
<dbReference type="SUPFAM" id="SSF48452">
    <property type="entry name" value="TPR-like"/>
    <property type="match status" value="3"/>
</dbReference>
<reference evidence="8" key="1">
    <citation type="submission" date="2021-01" db="EMBL/GenBank/DDBJ databases">
        <authorList>
            <person name="Eckstrom K.M.E."/>
        </authorList>
    </citation>
    <scope>NUCLEOTIDE SEQUENCE</scope>
    <source>
        <strain evidence="8">UVCC 0001</strain>
    </source>
</reference>
<evidence type="ECO:0000256" key="4">
    <source>
        <dbReference type="ARBA" id="ARBA00023187"/>
    </source>
</evidence>
<dbReference type="AlphaFoldDB" id="A0AAD9IFT6"/>
<evidence type="ECO:0000256" key="2">
    <source>
        <dbReference type="ARBA" id="ARBA00022664"/>
    </source>
</evidence>
<sequence length="908" mass="98694">MALRAPSRAPQAPGAKIDFNALKPPPGYVAGLGRGASGFTTRSDIGPSMPAPEAQAENKEDDESKFDEFLGNDAGALAATGAYDDEDREADEVWEKLDERMDERRKAQREQRMKEELDKFRMSNPKIGDLFKDLKRGLADLDTSAWEGIPDIGDTTVKRQKRSEIFTPAPDSLLAAAAGASATATALDARGGLETPGGASSLTAVGAGRSTVVQLKLDRISDSVSGQTVVDPKGYLTDLKSVALKSDAEISDIKKARLLLKSVIRTNPRHGPGWVAAARLEEVAGKLPAARELALKGAEMAPGYADVWLEAARLHPPETAKAVLARGVAALPESVPLWLAAARLEGSDEARKRVLLRALERVPQSVRLWRAAVELSDEDDARILLSRAVECCPQHVELWLALARLETHKNAQKVLNRARQAVPTSAEVWVTASKLEEAAGAAEAPAKIVPRALKSLAANGVVIDRDWWLREAEAAERAAPPFPATCRAIVAAVVGVGVEEADRKRTWVADAEEALRRGAVETARALYAAALAAYPGKKSIWRAAAELERAHGSPEAVDALLRRAVQYCPGAEVLWLMAAKERWRAGDVGGARAVLEEAFARNPDSEEIWLAAFKVEREAREVERARLILARAREHEPASTARVWMKSAALEREAGDAAAERALLAEGLRRFPDSWKMHLMLGQEAERRGDAPAARAAYAAGTRLCPRVPTVWVAAARLEEGQGAFRARARCWSRRACATRARPSSGWRPRAPRRGRATPRPPRRCSRALQECPDAGALWAEAVRVASRATRKSRSVDALKRCNDDPAVVAAVARLFWDDRKVDKARAWLERAVTLAPDVGDFWALLLKFEAAHGTPARQEDVLRRAAAAEPRHGERWQAVAKDPANAFVPFEALLKKLASVIDTEAPM</sequence>
<name>A0AAD9IFT6_PROWI</name>
<dbReference type="GO" id="GO:0046540">
    <property type="term" value="C:U4/U6 x U5 tri-snRNP complex"/>
    <property type="evidence" value="ECO:0007669"/>
    <property type="project" value="TreeGrafter"/>
</dbReference>
<dbReference type="FunFam" id="1.25.40.10:FF:000256">
    <property type="entry name" value="Probable pre-mRNA splicing factor prp1"/>
    <property type="match status" value="1"/>
</dbReference>
<keyword evidence="4" id="KW-0508">mRNA splicing</keyword>
<gene>
    <name evidence="8" type="ORF">QBZ16_005070</name>
</gene>
<evidence type="ECO:0000256" key="5">
    <source>
        <dbReference type="ARBA" id="ARBA00023242"/>
    </source>
</evidence>
<dbReference type="GO" id="GO:0071013">
    <property type="term" value="C:catalytic step 2 spliceosome"/>
    <property type="evidence" value="ECO:0007669"/>
    <property type="project" value="TreeGrafter"/>
</dbReference>
<dbReference type="Pfam" id="PF14559">
    <property type="entry name" value="TPR_19"/>
    <property type="match status" value="1"/>
</dbReference>